<comment type="caution">
    <text evidence="1">The sequence shown here is derived from an EMBL/GenBank/DDBJ whole genome shotgun (WGS) entry which is preliminary data.</text>
</comment>
<proteinExistence type="predicted"/>
<name>A0AA38MAX3_9CUCU</name>
<keyword evidence="2" id="KW-1185">Reference proteome</keyword>
<evidence type="ECO:0000313" key="1">
    <source>
        <dbReference type="EMBL" id="KAJ3649461.1"/>
    </source>
</evidence>
<organism evidence="1 2">
    <name type="scientific">Zophobas morio</name>
    <dbReference type="NCBI Taxonomy" id="2755281"/>
    <lineage>
        <taxon>Eukaryota</taxon>
        <taxon>Metazoa</taxon>
        <taxon>Ecdysozoa</taxon>
        <taxon>Arthropoda</taxon>
        <taxon>Hexapoda</taxon>
        <taxon>Insecta</taxon>
        <taxon>Pterygota</taxon>
        <taxon>Neoptera</taxon>
        <taxon>Endopterygota</taxon>
        <taxon>Coleoptera</taxon>
        <taxon>Polyphaga</taxon>
        <taxon>Cucujiformia</taxon>
        <taxon>Tenebrionidae</taxon>
        <taxon>Zophobas</taxon>
    </lineage>
</organism>
<dbReference type="EMBL" id="JALNTZ010000006">
    <property type="protein sequence ID" value="KAJ3649461.1"/>
    <property type="molecule type" value="Genomic_DNA"/>
</dbReference>
<sequence>MSDYYHKNFAIDAFVDRHTHRCFNSLVEYTMAQLDPELSDDLKRRKAIDTLLDNNEILKLKKKKETAKKSCQHSLNQQVKRPRETEGSLLKWCLINHHERRKQREK</sequence>
<reference evidence="1" key="1">
    <citation type="journal article" date="2023" name="G3 (Bethesda)">
        <title>Whole genome assemblies of Zophobas morio and Tenebrio molitor.</title>
        <authorList>
            <person name="Kaur S."/>
            <person name="Stinson S.A."/>
            <person name="diCenzo G.C."/>
        </authorList>
    </citation>
    <scope>NUCLEOTIDE SEQUENCE</scope>
    <source>
        <strain evidence="1">QUZm001</strain>
    </source>
</reference>
<dbReference type="Proteomes" id="UP001168821">
    <property type="component" value="Unassembled WGS sequence"/>
</dbReference>
<gene>
    <name evidence="1" type="ORF">Zmor_021202</name>
</gene>
<accession>A0AA38MAX3</accession>
<evidence type="ECO:0000313" key="2">
    <source>
        <dbReference type="Proteomes" id="UP001168821"/>
    </source>
</evidence>
<dbReference type="AlphaFoldDB" id="A0AA38MAX3"/>
<protein>
    <submittedName>
        <fullName evidence="1">Uncharacterized protein</fullName>
    </submittedName>
</protein>